<protein>
    <submittedName>
        <fullName evidence="3">Oidioi.mRNA.OKI2018_I69.PAR.g10293.t1.cds</fullName>
    </submittedName>
</protein>
<accession>A0ABN7RQ20</accession>
<keyword evidence="4" id="KW-1185">Reference proteome</keyword>
<dbReference type="EMBL" id="OU015568">
    <property type="protein sequence ID" value="CAG5083148.1"/>
    <property type="molecule type" value="Genomic_DNA"/>
</dbReference>
<keyword evidence="2" id="KW-0472">Membrane</keyword>
<feature type="compositionally biased region" description="Low complexity" evidence="1">
    <location>
        <begin position="135"/>
        <end position="151"/>
    </location>
</feature>
<feature type="region of interest" description="Disordered" evidence="1">
    <location>
        <begin position="102"/>
        <end position="189"/>
    </location>
</feature>
<feature type="compositionally biased region" description="Pro residues" evidence="1">
    <location>
        <begin position="107"/>
        <end position="124"/>
    </location>
</feature>
<feature type="transmembrane region" description="Helical" evidence="2">
    <location>
        <begin position="48"/>
        <end position="71"/>
    </location>
</feature>
<organism evidence="3 4">
    <name type="scientific">Oikopleura dioica</name>
    <name type="common">Tunicate</name>
    <dbReference type="NCBI Taxonomy" id="34765"/>
    <lineage>
        <taxon>Eukaryota</taxon>
        <taxon>Metazoa</taxon>
        <taxon>Chordata</taxon>
        <taxon>Tunicata</taxon>
        <taxon>Appendicularia</taxon>
        <taxon>Copelata</taxon>
        <taxon>Oikopleuridae</taxon>
        <taxon>Oikopleura</taxon>
    </lineage>
</organism>
<keyword evidence="2" id="KW-1133">Transmembrane helix</keyword>
<dbReference type="Proteomes" id="UP001158576">
    <property type="component" value="Chromosome PAR"/>
</dbReference>
<name>A0ABN7RQ20_OIKDI</name>
<evidence type="ECO:0000313" key="3">
    <source>
        <dbReference type="EMBL" id="CAG5083148.1"/>
    </source>
</evidence>
<evidence type="ECO:0000256" key="2">
    <source>
        <dbReference type="SAM" id="Phobius"/>
    </source>
</evidence>
<reference evidence="3 4" key="1">
    <citation type="submission" date="2021-04" db="EMBL/GenBank/DDBJ databases">
        <authorList>
            <person name="Bliznina A."/>
        </authorList>
    </citation>
    <scope>NUCLEOTIDE SEQUENCE [LARGE SCALE GENOMIC DNA]</scope>
</reference>
<feature type="compositionally biased region" description="Low complexity" evidence="1">
    <location>
        <begin position="177"/>
        <end position="189"/>
    </location>
</feature>
<proteinExistence type="predicted"/>
<sequence length="189" mass="20269">MGSGQSRNIDPTQCPETCSDAYACTSITKNAASQHTDYACRLNENARIGLIAGFSALAFLLFVLIMICCCLKCRRNKRVVPTKKNSPDRCGCCCFDPEFAEPEQRAPTPPPPRTPTPPPRVKTPPPRDELTYGVVPESAVPVASDSPSSALSDEEGIGRVNILNTNVVRPTDFDPKSSSSSSSSSSDSE</sequence>
<gene>
    <name evidence="3" type="ORF">OKIOD_LOCUS1851</name>
</gene>
<evidence type="ECO:0000313" key="4">
    <source>
        <dbReference type="Proteomes" id="UP001158576"/>
    </source>
</evidence>
<keyword evidence="2" id="KW-0812">Transmembrane</keyword>
<evidence type="ECO:0000256" key="1">
    <source>
        <dbReference type="SAM" id="MobiDB-lite"/>
    </source>
</evidence>